<reference evidence="1 2" key="1">
    <citation type="submission" date="2018-11" db="EMBL/GenBank/DDBJ databases">
        <title>Genome sequences of Brenneria nigrifluens and Brenneria rubrifaciens.</title>
        <authorList>
            <person name="Poret-Peterson A.T."/>
            <person name="McClean A.E."/>
            <person name="Kluepfel D.A."/>
        </authorList>
    </citation>
    <scope>NUCLEOTIDE SEQUENCE [LARGE SCALE GENOMIC DNA]</scope>
    <source>
        <strain evidence="1 2">6D370</strain>
    </source>
</reference>
<name>A0A4P8QX30_9GAMM</name>
<protein>
    <submittedName>
        <fullName evidence="1">Uncharacterized protein</fullName>
    </submittedName>
</protein>
<organism evidence="1 2">
    <name type="scientific">Brenneria rubrifaciens</name>
    <dbReference type="NCBI Taxonomy" id="55213"/>
    <lineage>
        <taxon>Bacteria</taxon>
        <taxon>Pseudomonadati</taxon>
        <taxon>Pseudomonadota</taxon>
        <taxon>Gammaproteobacteria</taxon>
        <taxon>Enterobacterales</taxon>
        <taxon>Pectobacteriaceae</taxon>
        <taxon>Brenneria</taxon>
    </lineage>
</organism>
<keyword evidence="2" id="KW-1185">Reference proteome</keyword>
<gene>
    <name evidence="1" type="ORF">EH207_17060</name>
</gene>
<dbReference type="RefSeq" id="WP_175413706.1">
    <property type="nucleotide sequence ID" value="NZ_JBHRVE010000003.1"/>
</dbReference>
<evidence type="ECO:0000313" key="1">
    <source>
        <dbReference type="EMBL" id="QCR10059.1"/>
    </source>
</evidence>
<evidence type="ECO:0000313" key="2">
    <source>
        <dbReference type="Proteomes" id="UP000299580"/>
    </source>
</evidence>
<accession>A0A4P8QX30</accession>
<dbReference type="Proteomes" id="UP000299580">
    <property type="component" value="Chromosome"/>
</dbReference>
<sequence>MKLFVGVFDVFFIAAIGVAQWCVFIKAPCAAFLIALLTLFNGVITDGGLSVAPGCYRSDESAYF</sequence>
<proteinExistence type="predicted"/>
<dbReference type="EMBL" id="CP034035">
    <property type="protein sequence ID" value="QCR10059.1"/>
    <property type="molecule type" value="Genomic_DNA"/>
</dbReference>
<dbReference type="AlphaFoldDB" id="A0A4P8QX30"/>
<dbReference type="KEGG" id="brb:EH207_17060"/>